<keyword evidence="1" id="KW-0812">Transmembrane</keyword>
<proteinExistence type="predicted"/>
<dbReference type="EMBL" id="CP098023">
    <property type="protein sequence ID" value="WKD51237.1"/>
    <property type="molecule type" value="Genomic_DNA"/>
</dbReference>
<protein>
    <recommendedName>
        <fullName evidence="4">DUF4760 domain-containing protein</fullName>
    </recommendedName>
</protein>
<evidence type="ECO:0008006" key="4">
    <source>
        <dbReference type="Google" id="ProtNLM"/>
    </source>
</evidence>
<sequence>MTSDRLNWFFTIAANIGVILGLGFLILEIRQSTLATQAILNLNLVTYGRENAELLASNDELADIVFRGEQDPTSLSPLELERFLIFTTWRMTAWETAFLNYDTGVVADRYWISFNTWYSRLVKSKPGYLYWWLASRHGFDLYFREHVDQVLGLESDSTTRQ</sequence>
<dbReference type="RefSeq" id="WP_301418318.1">
    <property type="nucleotide sequence ID" value="NZ_CP098023.1"/>
</dbReference>
<name>A0ABY9EF05_9GAMM</name>
<keyword evidence="1" id="KW-1133">Transmembrane helix</keyword>
<evidence type="ECO:0000256" key="1">
    <source>
        <dbReference type="SAM" id="Phobius"/>
    </source>
</evidence>
<evidence type="ECO:0000313" key="3">
    <source>
        <dbReference type="Proteomes" id="UP001321520"/>
    </source>
</evidence>
<evidence type="ECO:0000313" key="2">
    <source>
        <dbReference type="EMBL" id="WKD51237.1"/>
    </source>
</evidence>
<keyword evidence="3" id="KW-1185">Reference proteome</keyword>
<organism evidence="2 3">
    <name type="scientific">Microbulbifer spongiae</name>
    <dbReference type="NCBI Taxonomy" id="2944933"/>
    <lineage>
        <taxon>Bacteria</taxon>
        <taxon>Pseudomonadati</taxon>
        <taxon>Pseudomonadota</taxon>
        <taxon>Gammaproteobacteria</taxon>
        <taxon>Cellvibrionales</taxon>
        <taxon>Microbulbiferaceae</taxon>
        <taxon>Microbulbifer</taxon>
    </lineage>
</organism>
<keyword evidence="1" id="KW-0472">Membrane</keyword>
<gene>
    <name evidence="2" type="ORF">M8T91_07420</name>
</gene>
<accession>A0ABY9EF05</accession>
<reference evidence="2 3" key="1">
    <citation type="submission" date="2022-05" db="EMBL/GenBank/DDBJ databases">
        <title>Microbulbifer sp. nov., isolated from sponge.</title>
        <authorList>
            <person name="Gao L."/>
        </authorList>
    </citation>
    <scope>NUCLEOTIDE SEQUENCE [LARGE SCALE GENOMIC DNA]</scope>
    <source>
        <strain evidence="2 3">MI-G</strain>
    </source>
</reference>
<feature type="transmembrane region" description="Helical" evidence="1">
    <location>
        <begin position="6"/>
        <end position="27"/>
    </location>
</feature>
<dbReference type="Proteomes" id="UP001321520">
    <property type="component" value="Chromosome"/>
</dbReference>